<dbReference type="AlphaFoldDB" id="A0A8K0NMY5"/>
<evidence type="ECO:0000256" key="2">
    <source>
        <dbReference type="ARBA" id="ARBA00007577"/>
    </source>
</evidence>
<dbReference type="EMBL" id="JABELV010000199">
    <property type="protein sequence ID" value="KAG7528193.1"/>
    <property type="molecule type" value="Genomic_DNA"/>
</dbReference>
<feature type="domain" description="ABC transporter" evidence="10">
    <location>
        <begin position="315"/>
        <end position="556"/>
    </location>
</feature>
<dbReference type="InterPro" id="IPR027417">
    <property type="entry name" value="P-loop_NTPase"/>
</dbReference>
<dbReference type="FunFam" id="3.40.50.300:FF:000913">
    <property type="entry name" value="ABC multidrug transporter SitT"/>
    <property type="match status" value="1"/>
</dbReference>
<feature type="transmembrane region" description="Helical" evidence="8">
    <location>
        <begin position="139"/>
        <end position="158"/>
    </location>
</feature>
<comment type="caution">
    <text evidence="12">The sequence shown here is derived from an EMBL/GenBank/DDBJ whole genome shotgun (WGS) entry which is preliminary data.</text>
</comment>
<evidence type="ECO:0000259" key="10">
    <source>
        <dbReference type="PROSITE" id="PS50893"/>
    </source>
</evidence>
<dbReference type="Pfam" id="PF00005">
    <property type="entry name" value="ABC_tran"/>
    <property type="match status" value="1"/>
</dbReference>
<dbReference type="GO" id="GO:0005524">
    <property type="term" value="F:ATP binding"/>
    <property type="evidence" value="ECO:0007669"/>
    <property type="project" value="UniProtKB-KW"/>
</dbReference>
<dbReference type="Gene3D" id="1.20.1560.10">
    <property type="entry name" value="ABC transporter type 1, transmembrane domain"/>
    <property type="match status" value="1"/>
</dbReference>
<keyword evidence="3 8" id="KW-0812">Transmembrane</keyword>
<keyword evidence="7 8" id="KW-0472">Membrane</keyword>
<evidence type="ECO:0000256" key="9">
    <source>
        <dbReference type="SAM" id="SignalP"/>
    </source>
</evidence>
<dbReference type="Proteomes" id="UP000812966">
    <property type="component" value="Unassembled WGS sequence"/>
</dbReference>
<accession>A0A8K0NMY5</accession>
<evidence type="ECO:0000256" key="6">
    <source>
        <dbReference type="ARBA" id="ARBA00022989"/>
    </source>
</evidence>
<gene>
    <name evidence="12" type="ORF">FFLO_06337</name>
</gene>
<comment type="similarity">
    <text evidence="2">Belongs to the ABC transporter superfamily. ABCB family. Multidrug resistance exporter (TC 3.A.1.201) subfamily.</text>
</comment>
<keyword evidence="4" id="KW-0547">Nucleotide-binding</keyword>
<evidence type="ECO:0000313" key="12">
    <source>
        <dbReference type="EMBL" id="KAG7528193.1"/>
    </source>
</evidence>
<dbReference type="InterPro" id="IPR039421">
    <property type="entry name" value="Type_1_exporter"/>
</dbReference>
<feature type="signal peptide" evidence="9">
    <location>
        <begin position="1"/>
        <end position="22"/>
    </location>
</feature>
<evidence type="ECO:0000256" key="1">
    <source>
        <dbReference type="ARBA" id="ARBA00004141"/>
    </source>
</evidence>
<dbReference type="InterPro" id="IPR003593">
    <property type="entry name" value="AAA+_ATPase"/>
</dbReference>
<dbReference type="PROSITE" id="PS50893">
    <property type="entry name" value="ABC_TRANSPORTER_2"/>
    <property type="match status" value="1"/>
</dbReference>
<reference evidence="12" key="1">
    <citation type="submission" date="2020-04" db="EMBL/GenBank/DDBJ databases">
        <title>Analysis of mating type loci in Filobasidium floriforme.</title>
        <authorList>
            <person name="Nowrousian M."/>
        </authorList>
    </citation>
    <scope>NUCLEOTIDE SEQUENCE</scope>
    <source>
        <strain evidence="12">CBS 6242</strain>
    </source>
</reference>
<dbReference type="InterPro" id="IPR036640">
    <property type="entry name" value="ABC1_TM_sf"/>
</dbReference>
<keyword evidence="5" id="KW-0067">ATP-binding</keyword>
<evidence type="ECO:0000256" key="5">
    <source>
        <dbReference type="ARBA" id="ARBA00022840"/>
    </source>
</evidence>
<feature type="domain" description="ABC transmembrane type-1" evidence="11">
    <location>
        <begin position="1"/>
        <end position="281"/>
    </location>
</feature>
<protein>
    <submittedName>
        <fullName evidence="12">Uncharacterized protein</fullName>
    </submittedName>
</protein>
<evidence type="ECO:0000259" key="11">
    <source>
        <dbReference type="PROSITE" id="PS50929"/>
    </source>
</evidence>
<dbReference type="InterPro" id="IPR017871">
    <property type="entry name" value="ABC_transporter-like_CS"/>
</dbReference>
<keyword evidence="6 8" id="KW-1133">Transmembrane helix</keyword>
<feature type="transmembrane region" description="Helical" evidence="8">
    <location>
        <begin position="221"/>
        <end position="241"/>
    </location>
</feature>
<name>A0A8K0NMY5_9TREE</name>
<evidence type="ECO:0000256" key="8">
    <source>
        <dbReference type="SAM" id="Phobius"/>
    </source>
</evidence>
<dbReference type="SUPFAM" id="SSF90123">
    <property type="entry name" value="ABC transporter transmembrane region"/>
    <property type="match status" value="1"/>
</dbReference>
<comment type="subcellular location">
    <subcellularLocation>
        <location evidence="1">Membrane</location>
        <topology evidence="1">Multi-pass membrane protein</topology>
    </subcellularLocation>
</comment>
<dbReference type="PANTHER" id="PTHR43394:SF1">
    <property type="entry name" value="ATP-BINDING CASSETTE SUB-FAMILY B MEMBER 10, MITOCHONDRIAL"/>
    <property type="match status" value="1"/>
</dbReference>
<evidence type="ECO:0000256" key="4">
    <source>
        <dbReference type="ARBA" id="ARBA00022741"/>
    </source>
</evidence>
<dbReference type="GO" id="GO:0016887">
    <property type="term" value="F:ATP hydrolysis activity"/>
    <property type="evidence" value="ECO:0007669"/>
    <property type="project" value="InterPro"/>
</dbReference>
<dbReference type="PROSITE" id="PS00211">
    <property type="entry name" value="ABC_TRANSPORTER_1"/>
    <property type="match status" value="1"/>
</dbReference>
<evidence type="ECO:0000256" key="7">
    <source>
        <dbReference type="ARBA" id="ARBA00023136"/>
    </source>
</evidence>
<dbReference type="SMART" id="SM00382">
    <property type="entry name" value="AAA"/>
    <property type="match status" value="1"/>
</dbReference>
<evidence type="ECO:0000313" key="13">
    <source>
        <dbReference type="Proteomes" id="UP000812966"/>
    </source>
</evidence>
<dbReference type="PROSITE" id="PS50929">
    <property type="entry name" value="ABC_TM1F"/>
    <property type="match status" value="1"/>
</dbReference>
<proteinExistence type="inferred from homology"/>
<sequence>MILLVLLHACTTVVFQWQVGQANANLSGAPNSLSKGARASVWTAFAFWWFGVTYGQESFAGVAQKGAERQLISASVESLLQQEISYYDQEILSAGMLTASLAKHTTSIAETSTISLTRVRVALATIGTLLMSMVLSAKFGAMVFPFILIAGAAGWLQVRALQHVEKLHQASQDAASTIINEAVDAIATIAILGQERETVHAISMCKSDAKHLRMWQNTNHAAQAVGECIAFAVGALLHWWGARLYVRGDISPVALFAVYEGAFGVIFVISPVLHYLNAVTRALHGWTILKSYLQREPQYAQKDLSQKQSASVHEAMHGDIIISMEYPTRKTHLALDGLNLRLRGGQVNAITGTSGGGKSTILALLQRFYDPTEGCLTFGGLDSQAIPLGLLQSHLAIVSQNSVLFEGDIRFNLSVGTVIPALCVWAELEHVCRQACILDFIQSLPDGFATDIGLKGTRLSGGQRQRLCIARALLRNPSVLLLDEATSSLDAANEAEVERALQNASKGRTVVVVAHKLQSIRNADHIFVIAEGKLVEQGTHDDLVEKQALYYDLIKSQL</sequence>
<dbReference type="InterPro" id="IPR003439">
    <property type="entry name" value="ABC_transporter-like_ATP-bd"/>
</dbReference>
<dbReference type="PANTHER" id="PTHR43394">
    <property type="entry name" value="ATP-DEPENDENT PERMEASE MDL1, MITOCHONDRIAL"/>
    <property type="match status" value="1"/>
</dbReference>
<dbReference type="InterPro" id="IPR011527">
    <property type="entry name" value="ABC1_TM_dom"/>
</dbReference>
<dbReference type="GO" id="GO:0016020">
    <property type="term" value="C:membrane"/>
    <property type="evidence" value="ECO:0007669"/>
    <property type="project" value="UniProtKB-SubCell"/>
</dbReference>
<dbReference type="Pfam" id="PF00664">
    <property type="entry name" value="ABC_membrane"/>
    <property type="match status" value="1"/>
</dbReference>
<feature type="transmembrane region" description="Helical" evidence="8">
    <location>
        <begin position="253"/>
        <end position="276"/>
    </location>
</feature>
<dbReference type="SUPFAM" id="SSF52540">
    <property type="entry name" value="P-loop containing nucleoside triphosphate hydrolases"/>
    <property type="match status" value="1"/>
</dbReference>
<dbReference type="Gene3D" id="3.40.50.300">
    <property type="entry name" value="P-loop containing nucleotide triphosphate hydrolases"/>
    <property type="match status" value="1"/>
</dbReference>
<keyword evidence="13" id="KW-1185">Reference proteome</keyword>
<dbReference type="GO" id="GO:0015421">
    <property type="term" value="F:ABC-type oligopeptide transporter activity"/>
    <property type="evidence" value="ECO:0007669"/>
    <property type="project" value="TreeGrafter"/>
</dbReference>
<keyword evidence="9" id="KW-0732">Signal</keyword>
<evidence type="ECO:0000256" key="3">
    <source>
        <dbReference type="ARBA" id="ARBA00022692"/>
    </source>
</evidence>
<organism evidence="12 13">
    <name type="scientific">Filobasidium floriforme</name>
    <dbReference type="NCBI Taxonomy" id="5210"/>
    <lineage>
        <taxon>Eukaryota</taxon>
        <taxon>Fungi</taxon>
        <taxon>Dikarya</taxon>
        <taxon>Basidiomycota</taxon>
        <taxon>Agaricomycotina</taxon>
        <taxon>Tremellomycetes</taxon>
        <taxon>Filobasidiales</taxon>
        <taxon>Filobasidiaceae</taxon>
        <taxon>Filobasidium</taxon>
    </lineage>
</organism>
<feature type="chain" id="PRO_5035426390" evidence="9">
    <location>
        <begin position="23"/>
        <end position="558"/>
    </location>
</feature>